<protein>
    <submittedName>
        <fullName evidence="1">Uncharacterized protein</fullName>
    </submittedName>
</protein>
<proteinExistence type="predicted"/>
<dbReference type="EMBL" id="GGEC01065800">
    <property type="protein sequence ID" value="MBX46284.1"/>
    <property type="molecule type" value="Transcribed_RNA"/>
</dbReference>
<reference evidence="1" key="1">
    <citation type="submission" date="2018-02" db="EMBL/GenBank/DDBJ databases">
        <title>Rhizophora mucronata_Transcriptome.</title>
        <authorList>
            <person name="Meera S.P."/>
            <person name="Sreeshan A."/>
            <person name="Augustine A."/>
        </authorList>
    </citation>
    <scope>NUCLEOTIDE SEQUENCE</scope>
    <source>
        <tissue evidence="1">Leaf</tissue>
    </source>
</reference>
<dbReference type="AlphaFoldDB" id="A0A2P2NUZ4"/>
<sequence length="16" mass="1913">MRPTVPPKPNKNNYRT</sequence>
<evidence type="ECO:0000313" key="1">
    <source>
        <dbReference type="EMBL" id="MBX46284.1"/>
    </source>
</evidence>
<accession>A0A2P2NUZ4</accession>
<name>A0A2P2NUZ4_RHIMU</name>
<organism evidence="1">
    <name type="scientific">Rhizophora mucronata</name>
    <name type="common">Asiatic mangrove</name>
    <dbReference type="NCBI Taxonomy" id="61149"/>
    <lineage>
        <taxon>Eukaryota</taxon>
        <taxon>Viridiplantae</taxon>
        <taxon>Streptophyta</taxon>
        <taxon>Embryophyta</taxon>
        <taxon>Tracheophyta</taxon>
        <taxon>Spermatophyta</taxon>
        <taxon>Magnoliopsida</taxon>
        <taxon>eudicotyledons</taxon>
        <taxon>Gunneridae</taxon>
        <taxon>Pentapetalae</taxon>
        <taxon>rosids</taxon>
        <taxon>fabids</taxon>
        <taxon>Malpighiales</taxon>
        <taxon>Rhizophoraceae</taxon>
        <taxon>Rhizophora</taxon>
    </lineage>
</organism>